<dbReference type="Pfam" id="PF13563">
    <property type="entry name" value="2_5_RNA_ligase2"/>
    <property type="match status" value="1"/>
</dbReference>
<keyword evidence="1 2" id="KW-0378">Hydrolase</keyword>
<evidence type="ECO:0000256" key="1">
    <source>
        <dbReference type="ARBA" id="ARBA00022801"/>
    </source>
</evidence>
<comment type="similarity">
    <text evidence="2">Belongs to the 2H phosphoesterase superfamily. ThpR family.</text>
</comment>
<dbReference type="RefSeq" id="WP_285610368.1">
    <property type="nucleotide sequence ID" value="NZ_BSDC01000005.1"/>
</dbReference>
<feature type="active site" description="Proton donor" evidence="2">
    <location>
        <position position="41"/>
    </location>
</feature>
<evidence type="ECO:0000256" key="2">
    <source>
        <dbReference type="HAMAP-Rule" id="MF_01940"/>
    </source>
</evidence>
<dbReference type="PANTHER" id="PTHR35561">
    <property type="entry name" value="RNA 2',3'-CYCLIC PHOSPHODIESTERASE"/>
    <property type="match status" value="1"/>
</dbReference>
<keyword evidence="4" id="KW-1185">Reference proteome</keyword>
<dbReference type="NCBIfam" id="TIGR02258">
    <property type="entry name" value="2_5_ligase"/>
    <property type="match status" value="1"/>
</dbReference>
<gene>
    <name evidence="3" type="ORF">GETHED_28140</name>
</gene>
<feature type="active site" description="Proton acceptor" evidence="2">
    <location>
        <position position="127"/>
    </location>
</feature>
<name>A0ABQ5Q283_9BACT</name>
<comment type="catalytic activity">
    <reaction evidence="2">
        <text>a 3'-end 2',3'-cyclophospho-ribonucleotide-RNA + H2O = a 3'-end 2'-phospho-ribonucleotide-RNA + H(+)</text>
        <dbReference type="Rhea" id="RHEA:11828"/>
        <dbReference type="Rhea" id="RHEA-COMP:10464"/>
        <dbReference type="Rhea" id="RHEA-COMP:17353"/>
        <dbReference type="ChEBI" id="CHEBI:15377"/>
        <dbReference type="ChEBI" id="CHEBI:15378"/>
        <dbReference type="ChEBI" id="CHEBI:83064"/>
        <dbReference type="ChEBI" id="CHEBI:173113"/>
        <dbReference type="EC" id="3.1.4.58"/>
    </reaction>
</comment>
<dbReference type="EC" id="3.1.4.58" evidence="2"/>
<evidence type="ECO:0000313" key="4">
    <source>
        <dbReference type="Proteomes" id="UP001165044"/>
    </source>
</evidence>
<dbReference type="InterPro" id="IPR009097">
    <property type="entry name" value="Cyclic_Pdiesterase"/>
</dbReference>
<accession>A0ABQ5Q283</accession>
<feature type="short sequence motif" description="HXTX 1" evidence="2">
    <location>
        <begin position="41"/>
        <end position="44"/>
    </location>
</feature>
<dbReference type="EMBL" id="BSDC01000005">
    <property type="protein sequence ID" value="GLH68450.1"/>
    <property type="molecule type" value="Genomic_DNA"/>
</dbReference>
<dbReference type="Proteomes" id="UP001165044">
    <property type="component" value="Unassembled WGS sequence"/>
</dbReference>
<dbReference type="HAMAP" id="MF_01940">
    <property type="entry name" value="RNA_CPDase"/>
    <property type="match status" value="1"/>
</dbReference>
<comment type="caution">
    <text evidence="3">The sequence shown here is derived from an EMBL/GenBank/DDBJ whole genome shotgun (WGS) entry which is preliminary data.</text>
</comment>
<feature type="short sequence motif" description="HXTX 2" evidence="2">
    <location>
        <begin position="127"/>
        <end position="130"/>
    </location>
</feature>
<dbReference type="Gene3D" id="3.90.1140.10">
    <property type="entry name" value="Cyclic phosphodiesterase"/>
    <property type="match status" value="1"/>
</dbReference>
<proteinExistence type="inferred from homology"/>
<sequence>MEGGGLRLFFALPLPAPLREALGHWQQTGPPVRWSRTEGLHVTLAFLGDRPAEALPALDALASAVATRHAPFALCTAGLGGFPGNRRARILWLGLVPSPALESLARNLRGALAAAGEPFDAKPFRAHITLARLRQPGPLAAFPEPLPTPFAAGDLVLFESLAQGGYAPLRTWPLRRV</sequence>
<dbReference type="InterPro" id="IPR004175">
    <property type="entry name" value="RNA_CPDase"/>
</dbReference>
<organism evidence="3 4">
    <name type="scientific">Geothrix edaphica</name>
    <dbReference type="NCBI Taxonomy" id="2927976"/>
    <lineage>
        <taxon>Bacteria</taxon>
        <taxon>Pseudomonadati</taxon>
        <taxon>Acidobacteriota</taxon>
        <taxon>Holophagae</taxon>
        <taxon>Holophagales</taxon>
        <taxon>Holophagaceae</taxon>
        <taxon>Geothrix</taxon>
    </lineage>
</organism>
<dbReference type="SUPFAM" id="SSF55144">
    <property type="entry name" value="LigT-like"/>
    <property type="match status" value="1"/>
</dbReference>
<evidence type="ECO:0000313" key="3">
    <source>
        <dbReference type="EMBL" id="GLH68450.1"/>
    </source>
</evidence>
<protein>
    <recommendedName>
        <fullName evidence="2">RNA 2',3'-cyclic phosphodiesterase</fullName>
        <shortName evidence="2">RNA 2',3'-CPDase</shortName>
        <ecNumber evidence="2">3.1.4.58</ecNumber>
    </recommendedName>
</protein>
<comment type="function">
    <text evidence="2">Hydrolyzes RNA 2',3'-cyclic phosphodiester to an RNA 2'-phosphomonoester.</text>
</comment>
<dbReference type="PANTHER" id="PTHR35561:SF1">
    <property type="entry name" value="RNA 2',3'-CYCLIC PHOSPHODIESTERASE"/>
    <property type="match status" value="1"/>
</dbReference>
<reference evidence="3" key="1">
    <citation type="journal article" date="2023" name="Antonie Van Leeuwenhoek">
        <title>Mesoterricola silvestris gen. nov., sp. nov., Mesoterricola sediminis sp. nov., Geothrix oryzae sp. nov., Geothrix edaphica sp. nov., Geothrix rubra sp. nov., and Geothrix limicola sp. nov., six novel members of Acidobacteriota isolated from soils.</title>
        <authorList>
            <person name="Itoh H."/>
            <person name="Sugisawa Y."/>
            <person name="Mise K."/>
            <person name="Xu Z."/>
            <person name="Kuniyasu M."/>
            <person name="Ushijima N."/>
            <person name="Kawano K."/>
            <person name="Kobayashi E."/>
            <person name="Shiratori Y."/>
            <person name="Masuda Y."/>
            <person name="Senoo K."/>
        </authorList>
    </citation>
    <scope>NUCLEOTIDE SEQUENCE</scope>
    <source>
        <strain evidence="3">Red802</strain>
    </source>
</reference>